<dbReference type="SUPFAM" id="SSF54001">
    <property type="entry name" value="Cysteine proteinases"/>
    <property type="match status" value="1"/>
</dbReference>
<keyword evidence="12" id="KW-1185">Reference proteome</keyword>
<dbReference type="GO" id="GO:0016020">
    <property type="term" value="C:membrane"/>
    <property type="evidence" value="ECO:0007669"/>
    <property type="project" value="UniProtKB-SubCell"/>
</dbReference>
<feature type="transmembrane region" description="Helical" evidence="9">
    <location>
        <begin position="581"/>
        <end position="598"/>
    </location>
</feature>
<keyword evidence="4" id="KW-0813">Transport</keyword>
<dbReference type="SMART" id="SM01117">
    <property type="entry name" value="Cyt-b5"/>
    <property type="match status" value="1"/>
</dbReference>
<dbReference type="GO" id="GO:0004843">
    <property type="term" value="F:cysteine-type deubiquitinase activity"/>
    <property type="evidence" value="ECO:0007669"/>
    <property type="project" value="InterPro"/>
</dbReference>
<dbReference type="Proteomes" id="UP000467840">
    <property type="component" value="Chromosome 15"/>
</dbReference>
<organism evidence="11 12">
    <name type="scientific">Hevea brasiliensis</name>
    <name type="common">Para rubber tree</name>
    <name type="synonym">Siphonia brasiliensis</name>
    <dbReference type="NCBI Taxonomy" id="3981"/>
    <lineage>
        <taxon>Eukaryota</taxon>
        <taxon>Viridiplantae</taxon>
        <taxon>Streptophyta</taxon>
        <taxon>Embryophyta</taxon>
        <taxon>Tracheophyta</taxon>
        <taxon>Spermatophyta</taxon>
        <taxon>Magnoliopsida</taxon>
        <taxon>eudicotyledons</taxon>
        <taxon>Gunneridae</taxon>
        <taxon>Pentapetalae</taxon>
        <taxon>rosids</taxon>
        <taxon>fabids</taxon>
        <taxon>Malpighiales</taxon>
        <taxon>Euphorbiaceae</taxon>
        <taxon>Crotonoideae</taxon>
        <taxon>Micrandreae</taxon>
        <taxon>Hevea</taxon>
    </lineage>
</organism>
<dbReference type="InterPro" id="IPR018200">
    <property type="entry name" value="USP_CS"/>
</dbReference>
<evidence type="ECO:0000313" key="12">
    <source>
        <dbReference type="Proteomes" id="UP000467840"/>
    </source>
</evidence>
<evidence type="ECO:0000256" key="1">
    <source>
        <dbReference type="ARBA" id="ARBA00004141"/>
    </source>
</evidence>
<dbReference type="PANTHER" id="PTHR31585:SF6">
    <property type="entry name" value="FOLATE-BIOPTERIN TRANSPORTER 2-RELATED"/>
    <property type="match status" value="1"/>
</dbReference>
<evidence type="ECO:0000256" key="6">
    <source>
        <dbReference type="ARBA" id="ARBA00022989"/>
    </source>
</evidence>
<dbReference type="PROSITE" id="PS00972">
    <property type="entry name" value="USP_1"/>
    <property type="match status" value="1"/>
</dbReference>
<evidence type="ECO:0000256" key="5">
    <source>
        <dbReference type="ARBA" id="ARBA00022692"/>
    </source>
</evidence>
<dbReference type="InterPro" id="IPR036400">
    <property type="entry name" value="Cyt_B5-like_heme/steroid_sf"/>
</dbReference>
<feature type="transmembrane region" description="Helical" evidence="9">
    <location>
        <begin position="604"/>
        <end position="625"/>
    </location>
</feature>
<name>A0A6A6MM21_HEVBR</name>
<evidence type="ECO:0000256" key="7">
    <source>
        <dbReference type="ARBA" id="ARBA00023136"/>
    </source>
</evidence>
<dbReference type="FunFam" id="3.10.120.10:FF:000003">
    <property type="entry name" value="membrane-associated progesterone receptor component 1"/>
    <property type="match status" value="1"/>
</dbReference>
<dbReference type="Gene3D" id="3.90.70.10">
    <property type="entry name" value="Cysteine proteinases"/>
    <property type="match status" value="1"/>
</dbReference>
<dbReference type="Gene3D" id="1.20.1250.20">
    <property type="entry name" value="MFS general substrate transporter like domains"/>
    <property type="match status" value="1"/>
</dbReference>
<accession>A0A6A6MM21</accession>
<comment type="similarity">
    <text evidence="8">Belongs to the cytochrome b5 family. MAPR subfamily.</text>
</comment>
<dbReference type="AlphaFoldDB" id="A0A6A6MM21"/>
<dbReference type="CDD" id="cd17484">
    <property type="entry name" value="MFS_FBT"/>
    <property type="match status" value="1"/>
</dbReference>
<dbReference type="NCBIfam" id="TIGR00788">
    <property type="entry name" value="fbt"/>
    <property type="match status" value="1"/>
</dbReference>
<dbReference type="GO" id="GO:0016579">
    <property type="term" value="P:protein deubiquitination"/>
    <property type="evidence" value="ECO:0007669"/>
    <property type="project" value="InterPro"/>
</dbReference>
<dbReference type="InterPro" id="IPR013083">
    <property type="entry name" value="Znf_RING/FYVE/PHD"/>
</dbReference>
<dbReference type="InterPro" id="IPR004324">
    <property type="entry name" value="FBT"/>
</dbReference>
<dbReference type="InterPro" id="IPR001199">
    <property type="entry name" value="Cyt_B5-like_heme/steroid-bd"/>
</dbReference>
<dbReference type="PROSITE" id="PS50235">
    <property type="entry name" value="USP_3"/>
    <property type="match status" value="1"/>
</dbReference>
<dbReference type="InterPro" id="IPR028889">
    <property type="entry name" value="USP"/>
</dbReference>
<evidence type="ECO:0000313" key="11">
    <source>
        <dbReference type="EMBL" id="KAF2313039.1"/>
    </source>
</evidence>
<evidence type="ECO:0000256" key="9">
    <source>
        <dbReference type="SAM" id="Phobius"/>
    </source>
</evidence>
<keyword evidence="7 9" id="KW-0472">Membrane</keyword>
<proteinExistence type="inferred from homology"/>
<dbReference type="Pfam" id="PF00443">
    <property type="entry name" value="UCH"/>
    <property type="match status" value="1"/>
</dbReference>
<protein>
    <recommendedName>
        <fullName evidence="10">USP domain-containing protein</fullName>
    </recommendedName>
</protein>
<evidence type="ECO:0000256" key="2">
    <source>
        <dbReference type="ARBA" id="ARBA00007015"/>
    </source>
</evidence>
<sequence>MEFTADQLIHYNGTDPSKPIYIAIKGRVFDVTAGKSFYGPGGSYAMFSGKDASRALAKMSKEDEDVSPSLDGLTEKEMGVLNDWEKKFEAKYPIVGRVSENGHDVAVDIERSELYCCLCSDQVYDPDFDKVVVSKIMMDMPNNTHVDDGIRRSSKRRKLNSLMDLDLKKSKHLVLMRDRREKSCYPLGLRGLNNLGSTCFMNSVLQALLYAPPFRNYFLSGRHDRETCRKRSSDRLCLACNIDVIFSAVYSGDRTPYSPAQFLYSWWQHSANLASYEQQDAHEFFISVLDGIHEREGNGRIPTKDNGDCQCIAHRVFSGMLRSDVTCMTCGFTSTTYDPCLDISLNMNTNNLSSIDVANKSVRPNENSTRCTLSACLDLFTRPEKLGSDQKLYCQNCKEKRDSFKQIYDIIFVILNCEKQFGNRIFTFESNEADTSPEFEIFAVITHSGMLESGHYVTYLRLRNQWYKCDDAWITEVDEAIVRASQCYMIFYVQKMLYYKANEDWSCTPMSSRKDPFFPIAGTGGAFSRVGTEYYMKDVQKVQPSESQIYQGIISIPWLVKPLWGLLTDVLPVLGYRRRPYFILAGLLGVVSMLLLSLHENLHLVFALLSLTAGSAGVAIADVTIDACVAQNSNTHPHLAPDMQSLCALSSSIGGLVGFSISGIFVHLIGPKGVFGLLTIPAGLVLLVGLLLDEPVMANFSYRQVNQKFVDAGKAMWTTLKFPDVWRPCLYMYLSFALSVNIHEGMFYWYTDSKEGPSFSQETIGFIFSVGSVGSLLGAILYQNVLKDYPFRNLLFWSQLLFGLSGILDLIMVLRLNLKFGIPDYVFIVIDESVSRMIGNLKWMPLLVLSSKLCPRGIEGTFFALLMSIDNVGLLTSSWGGGLLLHLLDVTRTKFDNLWLAIIVRSILRVSPLCLIFLVPRGDPNASVLPSEILGTKERNETPENENIELVSLVSRVDGK</sequence>
<dbReference type="SUPFAM" id="SSF55856">
    <property type="entry name" value="Cytochrome b5-like heme/steroid binding domain"/>
    <property type="match status" value="1"/>
</dbReference>
<evidence type="ECO:0000259" key="10">
    <source>
        <dbReference type="PROSITE" id="PS50235"/>
    </source>
</evidence>
<gene>
    <name evidence="11" type="ORF">GH714_008859</name>
</gene>
<feature type="transmembrane region" description="Helical" evidence="9">
    <location>
        <begin position="646"/>
        <end position="668"/>
    </location>
</feature>
<reference evidence="11 12" key="1">
    <citation type="journal article" date="2020" name="Mol. Plant">
        <title>The Chromosome-Based Rubber Tree Genome Provides New Insights into Spurge Genome Evolution and Rubber Biosynthesis.</title>
        <authorList>
            <person name="Liu J."/>
            <person name="Shi C."/>
            <person name="Shi C.C."/>
            <person name="Li W."/>
            <person name="Zhang Q.J."/>
            <person name="Zhang Y."/>
            <person name="Li K."/>
            <person name="Lu H.F."/>
            <person name="Shi C."/>
            <person name="Zhu S.T."/>
            <person name="Xiao Z.Y."/>
            <person name="Nan H."/>
            <person name="Yue Y."/>
            <person name="Zhu X.G."/>
            <person name="Wu Y."/>
            <person name="Hong X.N."/>
            <person name="Fan G.Y."/>
            <person name="Tong Y."/>
            <person name="Zhang D."/>
            <person name="Mao C.L."/>
            <person name="Liu Y.L."/>
            <person name="Hao S.J."/>
            <person name="Liu W.Q."/>
            <person name="Lv M.Q."/>
            <person name="Zhang H.B."/>
            <person name="Liu Y."/>
            <person name="Hu-Tang G.R."/>
            <person name="Wang J.P."/>
            <person name="Wang J.H."/>
            <person name="Sun Y.H."/>
            <person name="Ni S.B."/>
            <person name="Chen W.B."/>
            <person name="Zhang X.C."/>
            <person name="Jiao Y.N."/>
            <person name="Eichler E.E."/>
            <person name="Li G.H."/>
            <person name="Liu X."/>
            <person name="Gao L.Z."/>
        </authorList>
    </citation>
    <scope>NUCLEOTIDE SEQUENCE [LARGE SCALE GENOMIC DNA]</scope>
    <source>
        <strain evidence="12">cv. GT1</strain>
        <tissue evidence="11">Leaf</tissue>
    </source>
</reference>
<dbReference type="InterPro" id="IPR036259">
    <property type="entry name" value="MFS_trans_sf"/>
</dbReference>
<dbReference type="Pfam" id="PF03092">
    <property type="entry name" value="BT1"/>
    <property type="match status" value="1"/>
</dbReference>
<feature type="domain" description="USP" evidence="10">
    <location>
        <begin position="190"/>
        <end position="495"/>
    </location>
</feature>
<dbReference type="PANTHER" id="PTHR31585">
    <property type="entry name" value="FOLATE-BIOPTERIN TRANSPORTER 1, CHLOROPLASTIC"/>
    <property type="match status" value="1"/>
</dbReference>
<comment type="caution">
    <text evidence="11">The sequence shown here is derived from an EMBL/GenBank/DDBJ whole genome shotgun (WGS) entry which is preliminary data.</text>
</comment>
<evidence type="ECO:0000256" key="4">
    <source>
        <dbReference type="ARBA" id="ARBA00022448"/>
    </source>
</evidence>
<feature type="transmembrane region" description="Helical" evidence="9">
    <location>
        <begin position="674"/>
        <end position="692"/>
    </location>
</feature>
<dbReference type="InterPro" id="IPR038765">
    <property type="entry name" value="Papain-like_cys_pep_sf"/>
</dbReference>
<dbReference type="EMBL" id="JAAGAX010000005">
    <property type="protein sequence ID" value="KAF2313039.1"/>
    <property type="molecule type" value="Genomic_DNA"/>
</dbReference>
<dbReference type="InterPro" id="IPR001394">
    <property type="entry name" value="Peptidase_C19_UCH"/>
</dbReference>
<feature type="transmembrane region" description="Helical" evidence="9">
    <location>
        <begin position="763"/>
        <end position="782"/>
    </location>
</feature>
<dbReference type="Gene3D" id="3.10.120.10">
    <property type="entry name" value="Cytochrome b5-like heme/steroid binding domain"/>
    <property type="match status" value="1"/>
</dbReference>
<evidence type="ECO:0000256" key="8">
    <source>
        <dbReference type="ARBA" id="ARBA00038357"/>
    </source>
</evidence>
<dbReference type="InterPro" id="IPR039309">
    <property type="entry name" value="BT1"/>
</dbReference>
<dbReference type="Gene3D" id="3.30.40.10">
    <property type="entry name" value="Zinc/RING finger domain, C3HC4 (zinc finger)"/>
    <property type="match status" value="1"/>
</dbReference>
<dbReference type="SUPFAM" id="SSF103473">
    <property type="entry name" value="MFS general substrate transporter"/>
    <property type="match status" value="1"/>
</dbReference>
<feature type="transmembrane region" description="Helical" evidence="9">
    <location>
        <begin position="730"/>
        <end position="751"/>
    </location>
</feature>
<comment type="similarity">
    <text evidence="2">Belongs to the major facilitator superfamily. Folate-biopterin transporter (TC 2.A.71) family.</text>
</comment>
<comment type="subcellular location">
    <subcellularLocation>
        <location evidence="1">Membrane</location>
        <topology evidence="1">Multi-pass membrane protein</topology>
    </subcellularLocation>
</comment>
<feature type="transmembrane region" description="Helical" evidence="9">
    <location>
        <begin position="794"/>
        <end position="814"/>
    </location>
</feature>
<keyword evidence="5 9" id="KW-0812">Transmembrane</keyword>
<evidence type="ECO:0000256" key="3">
    <source>
        <dbReference type="ARBA" id="ARBA00009085"/>
    </source>
</evidence>
<keyword evidence="6 9" id="KW-1133">Transmembrane helix</keyword>
<comment type="similarity">
    <text evidence="3">Belongs to the peptidase C19 family.</text>
</comment>
<dbReference type="Pfam" id="PF00173">
    <property type="entry name" value="Cyt-b5"/>
    <property type="match status" value="1"/>
</dbReference>